<dbReference type="Pfam" id="PF08241">
    <property type="entry name" value="Methyltransf_11"/>
    <property type="match status" value="1"/>
</dbReference>
<dbReference type="OrthoDB" id="10027013at2759"/>
<dbReference type="GO" id="GO:0032259">
    <property type="term" value="P:methylation"/>
    <property type="evidence" value="ECO:0007669"/>
    <property type="project" value="UniProtKB-KW"/>
</dbReference>
<evidence type="ECO:0000313" key="3">
    <source>
        <dbReference type="Proteomes" id="UP001055439"/>
    </source>
</evidence>
<protein>
    <submittedName>
        <fullName evidence="2">Methyltransferase domain</fullName>
    </submittedName>
</protein>
<dbReference type="GO" id="GO:0008757">
    <property type="term" value="F:S-adenosylmethionine-dependent methyltransferase activity"/>
    <property type="evidence" value="ECO:0007669"/>
    <property type="project" value="InterPro"/>
</dbReference>
<dbReference type="InterPro" id="IPR013216">
    <property type="entry name" value="Methyltransf_11"/>
</dbReference>
<dbReference type="Proteomes" id="UP001055439">
    <property type="component" value="Chromosome 2"/>
</dbReference>
<reference evidence="2" key="1">
    <citation type="submission" date="2022-05" db="EMBL/GenBank/DDBJ databases">
        <title>The Musa troglodytarum L. genome provides insights into the mechanism of non-climacteric behaviour and enrichment of carotenoids.</title>
        <authorList>
            <person name="Wang J."/>
        </authorList>
    </citation>
    <scope>NUCLEOTIDE SEQUENCE</scope>
    <source>
        <tissue evidence="2">Leaf</tissue>
    </source>
</reference>
<organism evidence="2 3">
    <name type="scientific">Musa troglodytarum</name>
    <name type="common">fe'i banana</name>
    <dbReference type="NCBI Taxonomy" id="320322"/>
    <lineage>
        <taxon>Eukaryota</taxon>
        <taxon>Viridiplantae</taxon>
        <taxon>Streptophyta</taxon>
        <taxon>Embryophyta</taxon>
        <taxon>Tracheophyta</taxon>
        <taxon>Spermatophyta</taxon>
        <taxon>Magnoliopsida</taxon>
        <taxon>Liliopsida</taxon>
        <taxon>Zingiberales</taxon>
        <taxon>Musaceae</taxon>
        <taxon>Musa</taxon>
    </lineage>
</organism>
<keyword evidence="2" id="KW-0808">Transferase</keyword>
<keyword evidence="2" id="KW-0489">Methyltransferase</keyword>
<dbReference type="Gene3D" id="3.40.50.150">
    <property type="entry name" value="Vaccinia Virus protein VP39"/>
    <property type="match status" value="1"/>
</dbReference>
<evidence type="ECO:0000259" key="1">
    <source>
        <dbReference type="Pfam" id="PF08241"/>
    </source>
</evidence>
<accession>A0A9E7F496</accession>
<sequence>MCGSNTWRKPDSRRTLPLIEGRWSLLQQRTHPLQLARAERERERERGMANLFCKQAQNYVETRPSYPDDLFRFIDSKTPQHDLAWDVGTGSGQAAVSLARIYKRVVATDTSHEQLSFAPRLPNIEYRHTPLTLSPTDLHQHVAPPSTVDLVSVAQALHWFDLPTFYDGINSVLVKPGGVLAVWCYTEPQVDPAVDTVFWRLYTESGRFWAAARQMVDDEYRSLLFPYDPVDGEEGTGPFEFAAERAMDMGKYLTYIRSWSAYQTAKESGVELLTDGMLSDLEKAWGGDGKAVKVVRFPIFLRIGKVRS</sequence>
<dbReference type="InterPro" id="IPR029063">
    <property type="entry name" value="SAM-dependent_MTases_sf"/>
</dbReference>
<keyword evidence="3" id="KW-1185">Reference proteome</keyword>
<dbReference type="EMBL" id="CP097504">
    <property type="protein sequence ID" value="URD88342.1"/>
    <property type="molecule type" value="Genomic_DNA"/>
</dbReference>
<evidence type="ECO:0000313" key="2">
    <source>
        <dbReference type="EMBL" id="URD88342.1"/>
    </source>
</evidence>
<dbReference type="AlphaFoldDB" id="A0A9E7F496"/>
<dbReference type="CDD" id="cd02440">
    <property type="entry name" value="AdoMet_MTases"/>
    <property type="match status" value="1"/>
</dbReference>
<feature type="domain" description="Methyltransferase type 11" evidence="1">
    <location>
        <begin position="86"/>
        <end position="181"/>
    </location>
</feature>
<gene>
    <name evidence="2" type="ORF">MUK42_26606</name>
</gene>
<dbReference type="PANTHER" id="PTHR45180:SF1">
    <property type="entry name" value="OS01G0307686 PROTEIN"/>
    <property type="match status" value="1"/>
</dbReference>
<name>A0A9E7F496_9LILI</name>
<dbReference type="SUPFAM" id="SSF53335">
    <property type="entry name" value="S-adenosyl-L-methionine-dependent methyltransferases"/>
    <property type="match status" value="1"/>
</dbReference>
<dbReference type="PANTHER" id="PTHR45180">
    <property type="entry name" value="OS01G0307686 PROTEIN"/>
    <property type="match status" value="1"/>
</dbReference>
<proteinExistence type="predicted"/>